<dbReference type="InterPro" id="IPR046528">
    <property type="entry name" value="DUF6593"/>
</dbReference>
<dbReference type="STRING" id="230819.A0A5C3KQT2"/>
<proteinExistence type="predicted"/>
<organism evidence="2 3">
    <name type="scientific">Coprinopsis marcescibilis</name>
    <name type="common">Agaric fungus</name>
    <name type="synonym">Psathyrella marcescibilis</name>
    <dbReference type="NCBI Taxonomy" id="230819"/>
    <lineage>
        <taxon>Eukaryota</taxon>
        <taxon>Fungi</taxon>
        <taxon>Dikarya</taxon>
        <taxon>Basidiomycota</taxon>
        <taxon>Agaricomycotina</taxon>
        <taxon>Agaricomycetes</taxon>
        <taxon>Agaricomycetidae</taxon>
        <taxon>Agaricales</taxon>
        <taxon>Agaricineae</taxon>
        <taxon>Psathyrellaceae</taxon>
        <taxon>Coprinopsis</taxon>
    </lineage>
</organism>
<evidence type="ECO:0000313" key="3">
    <source>
        <dbReference type="Proteomes" id="UP000307440"/>
    </source>
</evidence>
<evidence type="ECO:0000313" key="2">
    <source>
        <dbReference type="EMBL" id="TFK22782.1"/>
    </source>
</evidence>
<keyword evidence="3" id="KW-1185">Reference proteome</keyword>
<protein>
    <recommendedName>
        <fullName evidence="1">DUF6593 domain-containing protein</fullName>
    </recommendedName>
</protein>
<gene>
    <name evidence="2" type="ORF">FA15DRAFT_671112</name>
</gene>
<dbReference type="EMBL" id="ML210232">
    <property type="protein sequence ID" value="TFK22782.1"/>
    <property type="molecule type" value="Genomic_DNA"/>
</dbReference>
<accession>A0A5C3KQT2</accession>
<name>A0A5C3KQT2_COPMA</name>
<dbReference type="OrthoDB" id="2910790at2759"/>
<dbReference type="Proteomes" id="UP000307440">
    <property type="component" value="Unassembled WGS sequence"/>
</dbReference>
<evidence type="ECO:0000259" key="1">
    <source>
        <dbReference type="Pfam" id="PF20236"/>
    </source>
</evidence>
<reference evidence="2 3" key="1">
    <citation type="journal article" date="2019" name="Nat. Ecol. Evol.">
        <title>Megaphylogeny resolves global patterns of mushroom evolution.</title>
        <authorList>
            <person name="Varga T."/>
            <person name="Krizsan K."/>
            <person name="Foldi C."/>
            <person name="Dima B."/>
            <person name="Sanchez-Garcia M."/>
            <person name="Sanchez-Ramirez S."/>
            <person name="Szollosi G.J."/>
            <person name="Szarkandi J.G."/>
            <person name="Papp V."/>
            <person name="Albert L."/>
            <person name="Andreopoulos W."/>
            <person name="Angelini C."/>
            <person name="Antonin V."/>
            <person name="Barry K.W."/>
            <person name="Bougher N.L."/>
            <person name="Buchanan P."/>
            <person name="Buyck B."/>
            <person name="Bense V."/>
            <person name="Catcheside P."/>
            <person name="Chovatia M."/>
            <person name="Cooper J."/>
            <person name="Damon W."/>
            <person name="Desjardin D."/>
            <person name="Finy P."/>
            <person name="Geml J."/>
            <person name="Haridas S."/>
            <person name="Hughes K."/>
            <person name="Justo A."/>
            <person name="Karasinski D."/>
            <person name="Kautmanova I."/>
            <person name="Kiss B."/>
            <person name="Kocsube S."/>
            <person name="Kotiranta H."/>
            <person name="LaButti K.M."/>
            <person name="Lechner B.E."/>
            <person name="Liimatainen K."/>
            <person name="Lipzen A."/>
            <person name="Lukacs Z."/>
            <person name="Mihaltcheva S."/>
            <person name="Morgado L.N."/>
            <person name="Niskanen T."/>
            <person name="Noordeloos M.E."/>
            <person name="Ohm R.A."/>
            <person name="Ortiz-Santana B."/>
            <person name="Ovrebo C."/>
            <person name="Racz N."/>
            <person name="Riley R."/>
            <person name="Savchenko A."/>
            <person name="Shiryaev A."/>
            <person name="Soop K."/>
            <person name="Spirin V."/>
            <person name="Szebenyi C."/>
            <person name="Tomsovsky M."/>
            <person name="Tulloss R.E."/>
            <person name="Uehling J."/>
            <person name="Grigoriev I.V."/>
            <person name="Vagvolgyi C."/>
            <person name="Papp T."/>
            <person name="Martin F.M."/>
            <person name="Miettinen O."/>
            <person name="Hibbett D.S."/>
            <person name="Nagy L.G."/>
        </authorList>
    </citation>
    <scope>NUCLEOTIDE SEQUENCE [LARGE SCALE GENOMIC DNA]</scope>
    <source>
        <strain evidence="2 3">CBS 121175</strain>
    </source>
</reference>
<feature type="domain" description="DUF6593" evidence="1">
    <location>
        <begin position="44"/>
        <end position="185"/>
    </location>
</feature>
<sequence length="191" mass="22175">MNSLKSIPLVLEDRTAAITNTDFDDMYDRVFLHISRIPGQSTTNLYEMQVRASRHRSREAHTVNREPTISLEFLQDETLGTVTFPKHRMAIPMSRYLRKLSFFGPSLCRKFAASDGREYKWSYRALDDHEWTCSTADESNYLVAHYNVRPPSVPMYDNSGNKLTIYPHFTHLTTELVASLLIMRHIAQFNL</sequence>
<dbReference type="Pfam" id="PF20236">
    <property type="entry name" value="DUF6593"/>
    <property type="match status" value="1"/>
</dbReference>
<dbReference type="AlphaFoldDB" id="A0A5C3KQT2"/>